<name>A0A8J7FQ20_9NEIS</name>
<dbReference type="RefSeq" id="WP_194116665.1">
    <property type="nucleotide sequence ID" value="NZ_JADFUA010000007.1"/>
</dbReference>
<dbReference type="InterPro" id="IPR014710">
    <property type="entry name" value="RmlC-like_jellyroll"/>
</dbReference>
<proteinExistence type="predicted"/>
<accession>A0A8J7FQ20</accession>
<dbReference type="EMBL" id="JADFUA010000007">
    <property type="protein sequence ID" value="MBE9610139.1"/>
    <property type="molecule type" value="Genomic_DNA"/>
</dbReference>
<evidence type="ECO:0000313" key="3">
    <source>
        <dbReference type="Proteomes" id="UP000604481"/>
    </source>
</evidence>
<dbReference type="AlphaFoldDB" id="A0A8J7FQ20"/>
<sequence length="92" mass="10714">MEDAVRVERGLDEVRLQQLGVRNWPVWEKEPSRFPWHYDVSETCYLLSGRVTVYPDHGEPVELVAGNLVTFAAGLSCEWQIHEPLRKHYCFA</sequence>
<comment type="caution">
    <text evidence="2">The sequence shown here is derived from an EMBL/GenBank/DDBJ whole genome shotgun (WGS) entry which is preliminary data.</text>
</comment>
<keyword evidence="3" id="KW-1185">Reference proteome</keyword>
<reference evidence="2 3" key="1">
    <citation type="submission" date="2020-10" db="EMBL/GenBank/DDBJ databases">
        <title>The genome sequence of Chitinilyticum litopenaei 4Y14.</title>
        <authorList>
            <person name="Liu Y."/>
        </authorList>
    </citation>
    <scope>NUCLEOTIDE SEQUENCE [LARGE SCALE GENOMIC DNA]</scope>
    <source>
        <strain evidence="2 3">4Y14</strain>
    </source>
</reference>
<dbReference type="Gene3D" id="2.60.120.10">
    <property type="entry name" value="Jelly Rolls"/>
    <property type="match status" value="1"/>
</dbReference>
<dbReference type="Pfam" id="PF05899">
    <property type="entry name" value="Cupin_3"/>
    <property type="match status" value="1"/>
</dbReference>
<dbReference type="Proteomes" id="UP000604481">
    <property type="component" value="Unassembled WGS sequence"/>
</dbReference>
<dbReference type="SUPFAM" id="SSF51182">
    <property type="entry name" value="RmlC-like cupins"/>
    <property type="match status" value="1"/>
</dbReference>
<dbReference type="InterPro" id="IPR008579">
    <property type="entry name" value="UGlyAH_Cupin_dom"/>
</dbReference>
<evidence type="ECO:0000313" key="2">
    <source>
        <dbReference type="EMBL" id="MBE9610139.1"/>
    </source>
</evidence>
<dbReference type="PANTHER" id="PTHR33271:SF22">
    <property type="entry name" value="OS04G0445200 PROTEIN"/>
    <property type="match status" value="1"/>
</dbReference>
<gene>
    <name evidence="2" type="ORF">INR99_12385</name>
</gene>
<evidence type="ECO:0000259" key="1">
    <source>
        <dbReference type="Pfam" id="PF05899"/>
    </source>
</evidence>
<feature type="domain" description="(S)-ureidoglycine aminohydrolase cupin" evidence="1">
    <location>
        <begin position="17"/>
        <end position="89"/>
    </location>
</feature>
<dbReference type="CDD" id="cd02227">
    <property type="entry name" value="cupin_TM1112-like"/>
    <property type="match status" value="1"/>
</dbReference>
<dbReference type="PANTHER" id="PTHR33271">
    <property type="entry name" value="OS04G0445200 PROTEIN"/>
    <property type="match status" value="1"/>
</dbReference>
<protein>
    <submittedName>
        <fullName evidence="2">Cupin domain-containing protein</fullName>
    </submittedName>
</protein>
<organism evidence="2 3">
    <name type="scientific">Chitinilyticum piscinae</name>
    <dbReference type="NCBI Taxonomy" id="2866724"/>
    <lineage>
        <taxon>Bacteria</taxon>
        <taxon>Pseudomonadati</taxon>
        <taxon>Pseudomonadota</taxon>
        <taxon>Betaproteobacteria</taxon>
        <taxon>Neisseriales</taxon>
        <taxon>Chitinibacteraceae</taxon>
        <taxon>Chitinilyticum</taxon>
    </lineage>
</organism>
<dbReference type="InterPro" id="IPR011051">
    <property type="entry name" value="RmlC_Cupin_sf"/>
</dbReference>